<dbReference type="RefSeq" id="WP_289828113.1">
    <property type="nucleotide sequence ID" value="NZ_JAUEDK010000002.1"/>
</dbReference>
<name>A0ABT7XIH4_9NEIS</name>
<keyword evidence="2" id="KW-1185">Reference proteome</keyword>
<reference evidence="1" key="1">
    <citation type="submission" date="2023-06" db="EMBL/GenBank/DDBJ databases">
        <authorList>
            <person name="Zhang S."/>
        </authorList>
    </citation>
    <scope>NUCLEOTIDE SEQUENCE</scope>
    <source>
        <strain evidence="1">SG2303</strain>
    </source>
</reference>
<gene>
    <name evidence="1" type="ORF">QU481_01585</name>
</gene>
<protein>
    <submittedName>
        <fullName evidence="1">Uncharacterized protein</fullName>
    </submittedName>
</protein>
<comment type="caution">
    <text evidence="1">The sequence shown here is derived from an EMBL/GenBank/DDBJ whole genome shotgun (WGS) entry which is preliminary data.</text>
</comment>
<evidence type="ECO:0000313" key="2">
    <source>
        <dbReference type="Proteomes" id="UP001168540"/>
    </source>
</evidence>
<dbReference type="Proteomes" id="UP001168540">
    <property type="component" value="Unassembled WGS sequence"/>
</dbReference>
<dbReference type="EMBL" id="JAUEDK010000002">
    <property type="protein sequence ID" value="MDN0073585.1"/>
    <property type="molecule type" value="Genomic_DNA"/>
</dbReference>
<proteinExistence type="predicted"/>
<sequence length="145" mass="15785">MNTLNDNLASLLASKSTKNVASIDHAEIPLLLSQLLGSQELVVLSLTYPDVDDRNHKSLLTLVQQLASHGMKDSATYVDAQSPYLLFNDLRKALVVYHEIQKDSVAIGVSLYYAGLTGAAAEQAIKQHLPHEPAHPGWTSQPTAR</sequence>
<accession>A0ABT7XIH4</accession>
<organism evidence="1 2">
    <name type="scientific">Crenobacter oryzisoli</name>
    <dbReference type="NCBI Taxonomy" id="3056844"/>
    <lineage>
        <taxon>Bacteria</taxon>
        <taxon>Pseudomonadati</taxon>
        <taxon>Pseudomonadota</taxon>
        <taxon>Betaproteobacteria</taxon>
        <taxon>Neisseriales</taxon>
        <taxon>Neisseriaceae</taxon>
        <taxon>Crenobacter</taxon>
    </lineage>
</organism>
<evidence type="ECO:0000313" key="1">
    <source>
        <dbReference type="EMBL" id="MDN0073585.1"/>
    </source>
</evidence>